<dbReference type="EMBL" id="VFOW01000001">
    <property type="protein sequence ID" value="TQL79018.1"/>
    <property type="molecule type" value="Genomic_DNA"/>
</dbReference>
<dbReference type="Pfam" id="PF06283">
    <property type="entry name" value="ThuA"/>
    <property type="match status" value="1"/>
</dbReference>
<keyword evidence="1" id="KW-0812">Transmembrane</keyword>
<sequence>MAITIIAATVMAMVLAPPAAAVDTGIRVLVFTAVESEGDEHLSTDSAIEFIEMSGRRHGFTMETTDDSGRFTSAGLADYDVVVWLNNVGEVLNERQRDAFEDWYRAGGGFVGIHAAGYAEPEWTYFDELLGARPRGGERDKTSQRTITVNTEHPAASNMPTEWTEQEDQWYRFDRDPEANEGTTILATIPSANGDVAKPIVWCREFDGGRSWYTAMGHRAKSYEDGDYMKMLRGGIAWVAGSGRQPLVENEDSAPAWPYSLSFIAWVAAVAAGGGLAVRALNRRDTAAEA</sequence>
<dbReference type="InParanoid" id="A0A543B2F8"/>
<feature type="domain" description="ThuA-like" evidence="3">
    <location>
        <begin position="27"/>
        <end position="239"/>
    </location>
</feature>
<proteinExistence type="predicted"/>
<feature type="transmembrane region" description="Helical" evidence="1">
    <location>
        <begin position="256"/>
        <end position="278"/>
    </location>
</feature>
<reference evidence="4 5" key="1">
    <citation type="submission" date="2019-06" db="EMBL/GenBank/DDBJ databases">
        <title>Sequencing the genomes of 1000 actinobacteria strains.</title>
        <authorList>
            <person name="Klenk H.-P."/>
        </authorList>
    </citation>
    <scope>NUCLEOTIDE SEQUENCE [LARGE SCALE GENOMIC DNA]</scope>
    <source>
        <strain evidence="4 5">DSM 45928</strain>
    </source>
</reference>
<evidence type="ECO:0000313" key="5">
    <source>
        <dbReference type="Proteomes" id="UP000317043"/>
    </source>
</evidence>
<name>A0A543B2F8_9ACTN</name>
<keyword evidence="1" id="KW-0472">Membrane</keyword>
<accession>A0A543B2F8</accession>
<keyword evidence="5" id="KW-1185">Reference proteome</keyword>
<dbReference type="InterPro" id="IPR029062">
    <property type="entry name" value="Class_I_gatase-like"/>
</dbReference>
<dbReference type="Proteomes" id="UP000317043">
    <property type="component" value="Unassembled WGS sequence"/>
</dbReference>
<evidence type="ECO:0000313" key="4">
    <source>
        <dbReference type="EMBL" id="TQL79018.1"/>
    </source>
</evidence>
<organism evidence="4 5">
    <name type="scientific">Stackebrandtia endophytica</name>
    <dbReference type="NCBI Taxonomy" id="1496996"/>
    <lineage>
        <taxon>Bacteria</taxon>
        <taxon>Bacillati</taxon>
        <taxon>Actinomycetota</taxon>
        <taxon>Actinomycetes</taxon>
        <taxon>Glycomycetales</taxon>
        <taxon>Glycomycetaceae</taxon>
        <taxon>Stackebrandtia</taxon>
    </lineage>
</organism>
<dbReference type="RefSeq" id="WP_170183430.1">
    <property type="nucleotide sequence ID" value="NZ_JBHTGS010000002.1"/>
</dbReference>
<feature type="chain" id="PRO_5022056655" description="ThuA-like domain-containing protein" evidence="2">
    <location>
        <begin position="22"/>
        <end position="290"/>
    </location>
</feature>
<evidence type="ECO:0000259" key="3">
    <source>
        <dbReference type="Pfam" id="PF06283"/>
    </source>
</evidence>
<dbReference type="InterPro" id="IPR029010">
    <property type="entry name" value="ThuA-like"/>
</dbReference>
<keyword evidence="1" id="KW-1133">Transmembrane helix</keyword>
<comment type="caution">
    <text evidence="4">The sequence shown here is derived from an EMBL/GenBank/DDBJ whole genome shotgun (WGS) entry which is preliminary data.</text>
</comment>
<dbReference type="Gene3D" id="3.40.50.880">
    <property type="match status" value="1"/>
</dbReference>
<protein>
    <recommendedName>
        <fullName evidence="3">ThuA-like domain-containing protein</fullName>
    </recommendedName>
</protein>
<keyword evidence="2" id="KW-0732">Signal</keyword>
<dbReference type="SUPFAM" id="SSF52317">
    <property type="entry name" value="Class I glutamine amidotransferase-like"/>
    <property type="match status" value="1"/>
</dbReference>
<dbReference type="PANTHER" id="PTHR40469:SF2">
    <property type="entry name" value="GALACTOSE-BINDING DOMAIN-LIKE SUPERFAMILY PROTEIN"/>
    <property type="match status" value="1"/>
</dbReference>
<dbReference type="PANTHER" id="PTHR40469">
    <property type="entry name" value="SECRETED GLYCOSYL HYDROLASE"/>
    <property type="match status" value="1"/>
</dbReference>
<evidence type="ECO:0000256" key="1">
    <source>
        <dbReference type="SAM" id="Phobius"/>
    </source>
</evidence>
<dbReference type="AlphaFoldDB" id="A0A543B2F8"/>
<evidence type="ECO:0000256" key="2">
    <source>
        <dbReference type="SAM" id="SignalP"/>
    </source>
</evidence>
<feature type="signal peptide" evidence="2">
    <location>
        <begin position="1"/>
        <end position="21"/>
    </location>
</feature>
<gene>
    <name evidence="4" type="ORF">FB566_4618</name>
</gene>